<dbReference type="EMBL" id="JAGKQH010000019">
    <property type="protein sequence ID" value="KAG6571804.1"/>
    <property type="molecule type" value="Genomic_DNA"/>
</dbReference>
<organism evidence="1 2">
    <name type="scientific">Cucurbita argyrosperma subsp. sororia</name>
    <dbReference type="NCBI Taxonomy" id="37648"/>
    <lineage>
        <taxon>Eukaryota</taxon>
        <taxon>Viridiplantae</taxon>
        <taxon>Streptophyta</taxon>
        <taxon>Embryophyta</taxon>
        <taxon>Tracheophyta</taxon>
        <taxon>Spermatophyta</taxon>
        <taxon>Magnoliopsida</taxon>
        <taxon>eudicotyledons</taxon>
        <taxon>Gunneridae</taxon>
        <taxon>Pentapetalae</taxon>
        <taxon>rosids</taxon>
        <taxon>fabids</taxon>
        <taxon>Cucurbitales</taxon>
        <taxon>Cucurbitaceae</taxon>
        <taxon>Cucurbiteae</taxon>
        <taxon>Cucurbita</taxon>
    </lineage>
</organism>
<dbReference type="Proteomes" id="UP000685013">
    <property type="component" value="Chromosome 19"/>
</dbReference>
<evidence type="ECO:0000313" key="1">
    <source>
        <dbReference type="EMBL" id="KAG6571804.1"/>
    </source>
</evidence>
<accession>A0AAV6LXY0</accession>
<dbReference type="AlphaFoldDB" id="A0AAV6LXY0"/>
<evidence type="ECO:0000313" key="2">
    <source>
        <dbReference type="Proteomes" id="UP000685013"/>
    </source>
</evidence>
<proteinExistence type="predicted"/>
<keyword evidence="2" id="KW-1185">Reference proteome</keyword>
<protein>
    <submittedName>
        <fullName evidence="1">Uncharacterized protein</fullName>
    </submittedName>
</protein>
<gene>
    <name evidence="1" type="ORF">SDJN03_28532</name>
</gene>
<feature type="non-terminal residue" evidence="1">
    <location>
        <position position="1"/>
    </location>
</feature>
<sequence>MEESAVKKSQGIGHIVPENETFGHLIEEHERESSLSSKFLTSKTTGLEKYSHNGSEDSSSPSSLKIEMMKERFSKPQLGEDKRKWGLYNIGYI</sequence>
<comment type="caution">
    <text evidence="1">The sequence shown here is derived from an EMBL/GenBank/DDBJ whole genome shotgun (WGS) entry which is preliminary data.</text>
</comment>
<reference evidence="1 2" key="1">
    <citation type="journal article" date="2021" name="Hortic Res">
        <title>The domestication of Cucurbita argyrosperma as revealed by the genome of its wild relative.</title>
        <authorList>
            <person name="Barrera-Redondo J."/>
            <person name="Sanchez-de la Vega G."/>
            <person name="Aguirre-Liguori J.A."/>
            <person name="Castellanos-Morales G."/>
            <person name="Gutierrez-Guerrero Y.T."/>
            <person name="Aguirre-Dugua X."/>
            <person name="Aguirre-Planter E."/>
            <person name="Tenaillon M.I."/>
            <person name="Lira-Saade R."/>
            <person name="Eguiarte L.E."/>
        </authorList>
    </citation>
    <scope>NUCLEOTIDE SEQUENCE [LARGE SCALE GENOMIC DNA]</scope>
    <source>
        <strain evidence="1">JBR-2021</strain>
    </source>
</reference>
<name>A0AAV6LXY0_9ROSI</name>